<reference evidence="2 3" key="1">
    <citation type="submission" date="2016-09" db="EMBL/GenBank/DDBJ databases">
        <title>The complete genome sequences of Rhizobium gallicum, symbiovars gallicum and phaseoli, symbionts associated to common bean (Phaseolus vulgaris).</title>
        <authorList>
            <person name="Bustos P."/>
            <person name="Santamaria R.I."/>
            <person name="Perez-Carrascal O.M."/>
            <person name="Juarez S."/>
            <person name="Lozano L."/>
            <person name="Martinez-Flores I."/>
            <person name="Martinez-Romero E."/>
            <person name="Cevallos M."/>
            <person name="Romero D."/>
            <person name="Davila G."/>
            <person name="Gonzalez V."/>
        </authorList>
    </citation>
    <scope>NUCLEOTIDE SEQUENCE [LARGE SCALE GENOMIC DNA]</scope>
    <source>
        <strain evidence="2 3">8C-3</strain>
    </source>
</reference>
<feature type="region of interest" description="Disordered" evidence="1">
    <location>
        <begin position="1"/>
        <end position="22"/>
    </location>
</feature>
<protein>
    <submittedName>
        <fullName evidence="2">Uncharacterized protein</fullName>
    </submittedName>
</protein>
<gene>
    <name evidence="2" type="ORF">AM571_CH03380</name>
</gene>
<dbReference type="EMBL" id="CP017241">
    <property type="protein sequence ID" value="APO76173.1"/>
    <property type="molecule type" value="Genomic_DNA"/>
</dbReference>
<dbReference type="AlphaFoldDB" id="A0A1L5P7T9"/>
<name>A0A1L5P7T9_RHIET</name>
<evidence type="ECO:0000313" key="3">
    <source>
        <dbReference type="Proteomes" id="UP000185109"/>
    </source>
</evidence>
<evidence type="ECO:0000313" key="2">
    <source>
        <dbReference type="EMBL" id="APO76173.1"/>
    </source>
</evidence>
<accession>A0A1L5P7T9</accession>
<evidence type="ECO:0000256" key="1">
    <source>
        <dbReference type="SAM" id="MobiDB-lite"/>
    </source>
</evidence>
<dbReference type="Proteomes" id="UP000185109">
    <property type="component" value="Chromosome"/>
</dbReference>
<proteinExistence type="predicted"/>
<feature type="compositionally biased region" description="Gly residues" evidence="1">
    <location>
        <begin position="1"/>
        <end position="11"/>
    </location>
</feature>
<organism evidence="2 3">
    <name type="scientific">Rhizobium etli 8C-3</name>
    <dbReference type="NCBI Taxonomy" id="538025"/>
    <lineage>
        <taxon>Bacteria</taxon>
        <taxon>Pseudomonadati</taxon>
        <taxon>Pseudomonadota</taxon>
        <taxon>Alphaproteobacteria</taxon>
        <taxon>Hyphomicrobiales</taxon>
        <taxon>Rhizobiaceae</taxon>
        <taxon>Rhizobium/Agrobacterium group</taxon>
        <taxon>Rhizobium</taxon>
    </lineage>
</organism>
<sequence length="60" mass="6340">MADLGLGGRAGNGQTSEETPKRAMIGEFGLVVENPAPPLGVGNFPFEKTRLARAGFHCLR</sequence>